<keyword evidence="3" id="KW-1185">Reference proteome</keyword>
<feature type="domain" description="DhaL" evidence="1">
    <location>
        <begin position="12"/>
        <end position="214"/>
    </location>
</feature>
<accession>A0ABN5VHB0</accession>
<gene>
    <name evidence="2" type="ORF">SGFS_039710</name>
</gene>
<dbReference type="SMART" id="SM01121">
    <property type="entry name" value="Dak1_2"/>
    <property type="match status" value="1"/>
</dbReference>
<dbReference type="InterPro" id="IPR033470">
    <property type="entry name" value="FakA-like_C"/>
</dbReference>
<evidence type="ECO:0000313" key="3">
    <source>
        <dbReference type="Proteomes" id="UP001321542"/>
    </source>
</evidence>
<dbReference type="Proteomes" id="UP001321542">
    <property type="component" value="Chromosome"/>
</dbReference>
<dbReference type="InterPro" id="IPR036117">
    <property type="entry name" value="DhaL_dom_sf"/>
</dbReference>
<dbReference type="Pfam" id="PF21645">
    <property type="entry name" value="FakA-like_M"/>
    <property type="match status" value="1"/>
</dbReference>
<organism evidence="2 3">
    <name type="scientific">Streptomyces graminofaciens</name>
    <dbReference type="NCBI Taxonomy" id="68212"/>
    <lineage>
        <taxon>Bacteria</taxon>
        <taxon>Bacillati</taxon>
        <taxon>Actinomycetota</taxon>
        <taxon>Actinomycetes</taxon>
        <taxon>Kitasatosporales</taxon>
        <taxon>Streptomycetaceae</taxon>
        <taxon>Streptomyces</taxon>
    </lineage>
</organism>
<dbReference type="PANTHER" id="PTHR33434">
    <property type="entry name" value="DEGV DOMAIN-CONTAINING PROTEIN DR_1986-RELATED"/>
    <property type="match status" value="1"/>
</dbReference>
<dbReference type="SMART" id="SM01120">
    <property type="entry name" value="Dak2"/>
    <property type="match status" value="1"/>
</dbReference>
<evidence type="ECO:0000313" key="2">
    <source>
        <dbReference type="EMBL" id="BBC32677.1"/>
    </source>
</evidence>
<sequence length="563" mass="57049">MPQVPQTFFDALAVRTWCGLALAALGRAREEIDAINVYPVADGDTGTNLYLTVESAAAAVEAVFAGHETGADLGTPTLGEAARAMAHGALIGARGNSGTILAQLLRGMAQVLADDHAAAHTDGPGLCLALRRAADSARDAVAHPVEGTVLTVASAAADAADAAEGDCGTIARAAYEGARAALAETPGQLVALARAGVVDAGGRGLVAVLAALVETFTGEAPRGLTASETQVHARVAAAAGAEVGEESSAGACAAGGPAFEVIYLLEADDTAVARLRTRLDSLGDSLVVVGGDGLWNVHVHVDDAGAAVEAGVEAGRPYRIRITHFGAEDAHMAGGAGRPPRERVQRAVVAVVPGEGLAGLYTEAGATTVLARPGEPPASGELVDAVRRAHAREVVLLPNDADLRHTAAAAAEQARTEGVRVALIPTRSAVQGIAALAVHEPDRRFDEDVVSMTSAAGATRYAEVVIAERQSWTMAGICQAGDVLGLIDGDVAVIGSDVTAAAETVVDRMLSAGGEMVTLVLGDEAPAGVADHLEARVRESYLAVDTVVYRGGRQGALLLIGVE</sequence>
<evidence type="ECO:0000259" key="1">
    <source>
        <dbReference type="PROSITE" id="PS51480"/>
    </source>
</evidence>
<proteinExistence type="predicted"/>
<reference evidence="2 3" key="2">
    <citation type="journal article" date="2023" name="ChemBioChem">
        <title>Acyltransferase Domain Exchange between Two Independent Type I Polyketide Synthases in the Same Producer Strain of Macrolide Antibiotics.</title>
        <authorList>
            <person name="Kudo F."/>
            <person name="Kishikawa K."/>
            <person name="Tsuboi K."/>
            <person name="Kido T."/>
            <person name="Usui T."/>
            <person name="Hashimoto J."/>
            <person name="Shin-Ya K."/>
            <person name="Miyanaga A."/>
            <person name="Eguchi T."/>
        </authorList>
    </citation>
    <scope>NUCLEOTIDE SEQUENCE [LARGE SCALE GENOMIC DNA]</scope>
    <source>
        <strain evidence="2 3">A-8890</strain>
    </source>
</reference>
<dbReference type="PROSITE" id="PS51480">
    <property type="entry name" value="DHAL"/>
    <property type="match status" value="1"/>
</dbReference>
<dbReference type="Pfam" id="PF13684">
    <property type="entry name" value="FakA-like_C"/>
    <property type="match status" value="1"/>
</dbReference>
<dbReference type="InterPro" id="IPR050270">
    <property type="entry name" value="DegV_domain_contain"/>
</dbReference>
<dbReference type="InterPro" id="IPR004007">
    <property type="entry name" value="DhaL_dom"/>
</dbReference>
<dbReference type="NCBIfam" id="TIGR03599">
    <property type="entry name" value="YloV"/>
    <property type="match status" value="1"/>
</dbReference>
<reference evidence="2 3" key="1">
    <citation type="journal article" date="2010" name="ChemBioChem">
        <title>Cloning and characterization of the biosynthetic gene cluster of 16-membered macrolide antibiotic FD-891: involvement of a dual functional cytochrome P450 monooxygenase catalyzing epoxidation and hydroxylation.</title>
        <authorList>
            <person name="Kudo F."/>
            <person name="Motegi A."/>
            <person name="Mizoue K."/>
            <person name="Eguchi T."/>
        </authorList>
    </citation>
    <scope>NUCLEOTIDE SEQUENCE [LARGE SCALE GENOMIC DNA]</scope>
    <source>
        <strain evidence="2 3">A-8890</strain>
    </source>
</reference>
<dbReference type="InterPro" id="IPR019986">
    <property type="entry name" value="YloV-like"/>
</dbReference>
<dbReference type="Gene3D" id="1.25.40.340">
    <property type="match status" value="1"/>
</dbReference>
<dbReference type="RefSeq" id="WP_286251930.1">
    <property type="nucleotide sequence ID" value="NZ_AP018448.1"/>
</dbReference>
<dbReference type="EMBL" id="AP018448">
    <property type="protein sequence ID" value="BBC32677.1"/>
    <property type="molecule type" value="Genomic_DNA"/>
</dbReference>
<protein>
    <submittedName>
        <fullName evidence="2">DAK2 domain fusion protein YloV</fullName>
    </submittedName>
</protein>
<dbReference type="PANTHER" id="PTHR33434:SF4">
    <property type="entry name" value="PHOSPHATASE PROTEIN"/>
    <property type="match status" value="1"/>
</dbReference>
<dbReference type="InterPro" id="IPR048394">
    <property type="entry name" value="FakA-like_M"/>
</dbReference>
<name>A0ABN5VHB0_9ACTN</name>
<dbReference type="Pfam" id="PF02734">
    <property type="entry name" value="Dak2"/>
    <property type="match status" value="1"/>
</dbReference>
<dbReference type="SUPFAM" id="SSF101473">
    <property type="entry name" value="DhaL-like"/>
    <property type="match status" value="1"/>
</dbReference>